<dbReference type="RefSeq" id="XP_009219327.1">
    <property type="nucleotide sequence ID" value="XM_009221063.1"/>
</dbReference>
<reference evidence="2" key="5">
    <citation type="submission" date="2018-04" db="UniProtKB">
        <authorList>
            <consortium name="EnsemblFungi"/>
        </authorList>
    </citation>
    <scope>IDENTIFICATION</scope>
    <source>
        <strain evidence="2">R3-111a-1</strain>
    </source>
</reference>
<reference evidence="3" key="1">
    <citation type="submission" date="2010-07" db="EMBL/GenBank/DDBJ databases">
        <title>The genome sequence of Gaeumannomyces graminis var. tritici strain R3-111a-1.</title>
        <authorList>
            <consortium name="The Broad Institute Genome Sequencing Platform"/>
            <person name="Ma L.-J."/>
            <person name="Dead R."/>
            <person name="Young S."/>
            <person name="Zeng Q."/>
            <person name="Koehrsen M."/>
            <person name="Alvarado L."/>
            <person name="Berlin A."/>
            <person name="Chapman S.B."/>
            <person name="Chen Z."/>
            <person name="Freedman E."/>
            <person name="Gellesch M."/>
            <person name="Goldberg J."/>
            <person name="Griggs A."/>
            <person name="Gujja S."/>
            <person name="Heilman E.R."/>
            <person name="Heiman D."/>
            <person name="Hepburn T."/>
            <person name="Howarth C."/>
            <person name="Jen D."/>
            <person name="Larson L."/>
            <person name="Mehta T."/>
            <person name="Neiman D."/>
            <person name="Pearson M."/>
            <person name="Roberts A."/>
            <person name="Saif S."/>
            <person name="Shea T."/>
            <person name="Shenoy N."/>
            <person name="Sisk P."/>
            <person name="Stolte C."/>
            <person name="Sykes S."/>
            <person name="Walk T."/>
            <person name="White J."/>
            <person name="Yandava C."/>
            <person name="Haas B."/>
            <person name="Nusbaum C."/>
            <person name="Birren B."/>
        </authorList>
    </citation>
    <scope>NUCLEOTIDE SEQUENCE [LARGE SCALE GENOMIC DNA]</scope>
    <source>
        <strain evidence="3">R3-111a-1</strain>
    </source>
</reference>
<keyword evidence="3" id="KW-1185">Reference proteome</keyword>
<sequence length="138" mass="15430">MSIIVANVANVGSDAFCAAKQHFLLWGMVIIQATGYQTAQNDYSRLVGYLSSSGAWYNMALWLSKASIFCTIQGYPAGRQSWAKVTKCGIYALMCLVFMKYRCQTETLPPHRPLTCSVQHSLFSFLLLVYADKCAFLF</sequence>
<organism evidence="1">
    <name type="scientific">Gaeumannomyces tritici (strain R3-111a-1)</name>
    <name type="common">Wheat and barley take-all root rot fungus</name>
    <name type="synonym">Gaeumannomyces graminis var. tritici</name>
    <dbReference type="NCBI Taxonomy" id="644352"/>
    <lineage>
        <taxon>Eukaryota</taxon>
        <taxon>Fungi</taxon>
        <taxon>Dikarya</taxon>
        <taxon>Ascomycota</taxon>
        <taxon>Pezizomycotina</taxon>
        <taxon>Sordariomycetes</taxon>
        <taxon>Sordariomycetidae</taxon>
        <taxon>Magnaporthales</taxon>
        <taxon>Magnaporthaceae</taxon>
        <taxon>Gaeumannomyces</taxon>
    </lineage>
</organism>
<gene>
    <name evidence="2" type="primary">20343742</name>
    <name evidence="1" type="ORF">GGTG_03284</name>
</gene>
<dbReference type="Proteomes" id="UP000006039">
    <property type="component" value="Unassembled WGS sequence"/>
</dbReference>
<dbReference type="VEuPathDB" id="FungiDB:GGTG_03284"/>
<protein>
    <submittedName>
        <fullName evidence="1 2">Uncharacterized protein</fullName>
    </submittedName>
</protein>
<evidence type="ECO:0000313" key="2">
    <source>
        <dbReference type="EnsemblFungi" id="EJT78182"/>
    </source>
</evidence>
<dbReference type="EnsemblFungi" id="EJT78182">
    <property type="protein sequence ID" value="EJT78182"/>
    <property type="gene ID" value="GGTG_03284"/>
</dbReference>
<dbReference type="AlphaFoldDB" id="J3NPS7"/>
<dbReference type="EMBL" id="GL385396">
    <property type="protein sequence ID" value="EJT78182.1"/>
    <property type="molecule type" value="Genomic_DNA"/>
</dbReference>
<evidence type="ECO:0000313" key="3">
    <source>
        <dbReference type="Proteomes" id="UP000006039"/>
    </source>
</evidence>
<evidence type="ECO:0000313" key="1">
    <source>
        <dbReference type="EMBL" id="EJT78182.1"/>
    </source>
</evidence>
<reference evidence="1" key="3">
    <citation type="submission" date="2010-09" db="EMBL/GenBank/DDBJ databases">
        <title>Annotation of Gaeumannomyces graminis var. tritici R3-111a-1.</title>
        <authorList>
            <consortium name="The Broad Institute Genome Sequencing Platform"/>
            <person name="Ma L.-J."/>
            <person name="Dead R."/>
            <person name="Young S.K."/>
            <person name="Zeng Q."/>
            <person name="Gargeya S."/>
            <person name="Fitzgerald M."/>
            <person name="Haas B."/>
            <person name="Abouelleil A."/>
            <person name="Alvarado L."/>
            <person name="Arachchi H.M."/>
            <person name="Berlin A."/>
            <person name="Brown A."/>
            <person name="Chapman S.B."/>
            <person name="Chen Z."/>
            <person name="Dunbar C."/>
            <person name="Freedman E."/>
            <person name="Gearin G."/>
            <person name="Gellesch M."/>
            <person name="Goldberg J."/>
            <person name="Griggs A."/>
            <person name="Gujja S."/>
            <person name="Heiman D."/>
            <person name="Howarth C."/>
            <person name="Larson L."/>
            <person name="Lui A."/>
            <person name="MacDonald P.J.P."/>
            <person name="Mehta T."/>
            <person name="Montmayeur A."/>
            <person name="Murphy C."/>
            <person name="Neiman D."/>
            <person name="Pearson M."/>
            <person name="Priest M."/>
            <person name="Roberts A."/>
            <person name="Saif S."/>
            <person name="Shea T."/>
            <person name="Shenoy N."/>
            <person name="Sisk P."/>
            <person name="Stolte C."/>
            <person name="Sykes S."/>
            <person name="Yandava C."/>
            <person name="Wortman J."/>
            <person name="Nusbaum C."/>
            <person name="Birren B."/>
        </authorList>
    </citation>
    <scope>NUCLEOTIDE SEQUENCE</scope>
    <source>
        <strain evidence="1">R3-111a-1</strain>
    </source>
</reference>
<proteinExistence type="predicted"/>
<dbReference type="HOGENOM" id="CLU_1855392_0_0_1"/>
<accession>J3NPS7</accession>
<name>J3NPS7_GAET3</name>
<dbReference type="GeneID" id="20343742"/>
<reference evidence="2" key="4">
    <citation type="journal article" date="2015" name="G3 (Bethesda)">
        <title>Genome sequences of three phytopathogenic species of the Magnaporthaceae family of fungi.</title>
        <authorList>
            <person name="Okagaki L.H."/>
            <person name="Nunes C.C."/>
            <person name="Sailsbery J."/>
            <person name="Clay B."/>
            <person name="Brown D."/>
            <person name="John T."/>
            <person name="Oh Y."/>
            <person name="Young N."/>
            <person name="Fitzgerald M."/>
            <person name="Haas B.J."/>
            <person name="Zeng Q."/>
            <person name="Young S."/>
            <person name="Adiconis X."/>
            <person name="Fan L."/>
            <person name="Levin J.Z."/>
            <person name="Mitchell T.K."/>
            <person name="Okubara P.A."/>
            <person name="Farman M.L."/>
            <person name="Kohn L.M."/>
            <person name="Birren B."/>
            <person name="Ma L.-J."/>
            <person name="Dean R.A."/>
        </authorList>
    </citation>
    <scope>NUCLEOTIDE SEQUENCE</scope>
    <source>
        <strain evidence="2">R3-111a-1</strain>
    </source>
</reference>
<reference evidence="1" key="2">
    <citation type="submission" date="2010-07" db="EMBL/GenBank/DDBJ databases">
        <authorList>
            <consortium name="The Broad Institute Genome Sequencing Platform"/>
            <consortium name="Broad Institute Genome Sequencing Center for Infectious Disease"/>
            <person name="Ma L.-J."/>
            <person name="Dead R."/>
            <person name="Young S."/>
            <person name="Zeng Q."/>
            <person name="Koehrsen M."/>
            <person name="Alvarado L."/>
            <person name="Berlin A."/>
            <person name="Chapman S.B."/>
            <person name="Chen Z."/>
            <person name="Freedman E."/>
            <person name="Gellesch M."/>
            <person name="Goldberg J."/>
            <person name="Griggs A."/>
            <person name="Gujja S."/>
            <person name="Heilman E.R."/>
            <person name="Heiman D."/>
            <person name="Hepburn T."/>
            <person name="Howarth C."/>
            <person name="Jen D."/>
            <person name="Larson L."/>
            <person name="Mehta T."/>
            <person name="Neiman D."/>
            <person name="Pearson M."/>
            <person name="Roberts A."/>
            <person name="Saif S."/>
            <person name="Shea T."/>
            <person name="Shenoy N."/>
            <person name="Sisk P."/>
            <person name="Stolte C."/>
            <person name="Sykes S."/>
            <person name="Walk T."/>
            <person name="White J."/>
            <person name="Yandava C."/>
            <person name="Haas B."/>
            <person name="Nusbaum C."/>
            <person name="Birren B."/>
        </authorList>
    </citation>
    <scope>NUCLEOTIDE SEQUENCE</scope>
    <source>
        <strain evidence="1">R3-111a-1</strain>
    </source>
</reference>